<reference evidence="1" key="1">
    <citation type="journal article" date="2014" name="Front. Microbiol.">
        <title>High frequency of phylogenetically diverse reductive dehalogenase-homologous genes in deep subseafloor sedimentary metagenomes.</title>
        <authorList>
            <person name="Kawai M."/>
            <person name="Futagami T."/>
            <person name="Toyoda A."/>
            <person name="Takaki Y."/>
            <person name="Nishi S."/>
            <person name="Hori S."/>
            <person name="Arai W."/>
            <person name="Tsubouchi T."/>
            <person name="Morono Y."/>
            <person name="Uchiyama I."/>
            <person name="Ito T."/>
            <person name="Fujiyama A."/>
            <person name="Inagaki F."/>
            <person name="Takami H."/>
        </authorList>
    </citation>
    <scope>NUCLEOTIDE SEQUENCE</scope>
    <source>
        <strain evidence="1">Expedition CK06-06</strain>
    </source>
</reference>
<comment type="caution">
    <text evidence="1">The sequence shown here is derived from an EMBL/GenBank/DDBJ whole genome shotgun (WGS) entry which is preliminary data.</text>
</comment>
<gene>
    <name evidence="1" type="ORF">S03H2_31323</name>
</gene>
<protein>
    <submittedName>
        <fullName evidence="1">Uncharacterized protein</fullName>
    </submittedName>
</protein>
<dbReference type="AlphaFoldDB" id="X1HWV5"/>
<feature type="non-terminal residue" evidence="1">
    <location>
        <position position="1"/>
    </location>
</feature>
<proteinExistence type="predicted"/>
<evidence type="ECO:0000313" key="1">
    <source>
        <dbReference type="EMBL" id="GAH61530.1"/>
    </source>
</evidence>
<name>X1HWV5_9ZZZZ</name>
<dbReference type="EMBL" id="BARU01018985">
    <property type="protein sequence ID" value="GAH61530.1"/>
    <property type="molecule type" value="Genomic_DNA"/>
</dbReference>
<organism evidence="1">
    <name type="scientific">marine sediment metagenome</name>
    <dbReference type="NCBI Taxonomy" id="412755"/>
    <lineage>
        <taxon>unclassified sequences</taxon>
        <taxon>metagenomes</taxon>
        <taxon>ecological metagenomes</taxon>
    </lineage>
</organism>
<accession>X1HWV5</accession>
<sequence>PYECADICETCWGNGKAFGDICTPRHINFNPSGYGGGDADFNGSFILTQTPFHSCVFDYNDGEIFAEVIFGEGATQFTIGHVGMGDDHVIMANKCSLFAEEEGGQIVLQIDKPATPDWKFGIDQNFSPSMKTVHEDLGPGDDGEVIRLCYKPDGICIYIAYEPDY</sequence>